<name>A0A8S4QF12_9NEOP</name>
<keyword evidence="1" id="KW-1133">Transmembrane helix</keyword>
<keyword evidence="3" id="KW-1185">Reference proteome</keyword>
<reference evidence="2" key="1">
    <citation type="submission" date="2022-03" db="EMBL/GenBank/DDBJ databases">
        <authorList>
            <person name="Lindestad O."/>
        </authorList>
    </citation>
    <scope>NUCLEOTIDE SEQUENCE</scope>
</reference>
<feature type="transmembrane region" description="Helical" evidence="1">
    <location>
        <begin position="44"/>
        <end position="63"/>
    </location>
</feature>
<dbReference type="EMBL" id="CAKXAJ010002817">
    <property type="protein sequence ID" value="CAH2208251.1"/>
    <property type="molecule type" value="Genomic_DNA"/>
</dbReference>
<sequence length="114" mass="13638">MDNNVYLIYTKPRETLLDLKFLCKIYDDLCTCIYLLQKCHGLEMLLTLWLMFTSAVTSITLIFKVQTQYPWLEVIKGIQVYVWFTINCHVNDQIRQEVEKTDLLIIKHIIDFRC</sequence>
<dbReference type="OrthoDB" id="7312588at2759"/>
<keyword evidence="1" id="KW-0472">Membrane</keyword>
<organism evidence="2 3">
    <name type="scientific">Pararge aegeria aegeria</name>
    <dbReference type="NCBI Taxonomy" id="348720"/>
    <lineage>
        <taxon>Eukaryota</taxon>
        <taxon>Metazoa</taxon>
        <taxon>Ecdysozoa</taxon>
        <taxon>Arthropoda</taxon>
        <taxon>Hexapoda</taxon>
        <taxon>Insecta</taxon>
        <taxon>Pterygota</taxon>
        <taxon>Neoptera</taxon>
        <taxon>Endopterygota</taxon>
        <taxon>Lepidoptera</taxon>
        <taxon>Glossata</taxon>
        <taxon>Ditrysia</taxon>
        <taxon>Papilionoidea</taxon>
        <taxon>Nymphalidae</taxon>
        <taxon>Satyrinae</taxon>
        <taxon>Satyrini</taxon>
        <taxon>Parargina</taxon>
        <taxon>Pararge</taxon>
    </lineage>
</organism>
<protein>
    <submittedName>
        <fullName evidence="2">Jg18549 protein</fullName>
    </submittedName>
</protein>
<accession>A0A8S4QF12</accession>
<dbReference type="AlphaFoldDB" id="A0A8S4QF12"/>
<feature type="non-terminal residue" evidence="2">
    <location>
        <position position="1"/>
    </location>
</feature>
<comment type="caution">
    <text evidence="2">The sequence shown here is derived from an EMBL/GenBank/DDBJ whole genome shotgun (WGS) entry which is preliminary data.</text>
</comment>
<evidence type="ECO:0000256" key="1">
    <source>
        <dbReference type="SAM" id="Phobius"/>
    </source>
</evidence>
<dbReference type="Proteomes" id="UP000838756">
    <property type="component" value="Unassembled WGS sequence"/>
</dbReference>
<evidence type="ECO:0000313" key="3">
    <source>
        <dbReference type="Proteomes" id="UP000838756"/>
    </source>
</evidence>
<keyword evidence="1" id="KW-0812">Transmembrane</keyword>
<gene>
    <name evidence="2" type="primary">jg18549</name>
    <name evidence="2" type="ORF">PAEG_LOCUS867</name>
</gene>
<evidence type="ECO:0000313" key="2">
    <source>
        <dbReference type="EMBL" id="CAH2208251.1"/>
    </source>
</evidence>
<proteinExistence type="predicted"/>